<evidence type="ECO:0000256" key="11">
    <source>
        <dbReference type="PROSITE-ProRule" id="PRU00409"/>
    </source>
</evidence>
<evidence type="ECO:0000256" key="6">
    <source>
        <dbReference type="ARBA" id="ARBA00022723"/>
    </source>
</evidence>
<dbReference type="InterPro" id="IPR004549">
    <property type="entry name" value="Acetyl_CoA_COase_biotin_COase"/>
</dbReference>
<dbReference type="Pfam" id="PF02786">
    <property type="entry name" value="CPSase_L_D2"/>
    <property type="match status" value="1"/>
</dbReference>
<dbReference type="NCBIfam" id="NF006367">
    <property type="entry name" value="PRK08591.1"/>
    <property type="match status" value="1"/>
</dbReference>
<organism evidence="15 16">
    <name type="scientific">Flavobacterium kayseriense</name>
    <dbReference type="NCBI Taxonomy" id="2764714"/>
    <lineage>
        <taxon>Bacteria</taxon>
        <taxon>Pseudomonadati</taxon>
        <taxon>Bacteroidota</taxon>
        <taxon>Flavobacteriia</taxon>
        <taxon>Flavobacteriales</taxon>
        <taxon>Flavobacteriaceae</taxon>
        <taxon>Flavobacterium</taxon>
    </lineage>
</organism>
<dbReference type="GO" id="GO:0004075">
    <property type="term" value="F:biotin carboxylase activity"/>
    <property type="evidence" value="ECO:0007669"/>
    <property type="project" value="UniProtKB-EC"/>
</dbReference>
<dbReference type="PANTHER" id="PTHR48095">
    <property type="entry name" value="PYRUVATE CARBOXYLASE SUBUNIT A"/>
    <property type="match status" value="1"/>
</dbReference>
<evidence type="ECO:0000256" key="8">
    <source>
        <dbReference type="ARBA" id="ARBA00022840"/>
    </source>
</evidence>
<dbReference type="EC" id="6.3.4.14" evidence="4 12"/>
<dbReference type="InterPro" id="IPR005479">
    <property type="entry name" value="CPAse_ATP-bd"/>
</dbReference>
<dbReference type="RefSeq" id="WP_187008856.1">
    <property type="nucleotide sequence ID" value="NZ_JACRUI010000001.1"/>
</dbReference>
<feature type="domain" description="Biotin carboxylation" evidence="14">
    <location>
        <begin position="1"/>
        <end position="444"/>
    </location>
</feature>
<evidence type="ECO:0000256" key="9">
    <source>
        <dbReference type="ARBA" id="ARBA00022842"/>
    </source>
</evidence>
<dbReference type="Pfam" id="PF00289">
    <property type="entry name" value="Biotin_carb_N"/>
    <property type="match status" value="1"/>
</dbReference>
<dbReference type="PROSITE" id="PS00866">
    <property type="entry name" value="CPSASE_1"/>
    <property type="match status" value="1"/>
</dbReference>
<feature type="domain" description="ATP-grasp" evidence="13">
    <location>
        <begin position="120"/>
        <end position="317"/>
    </location>
</feature>
<evidence type="ECO:0000259" key="14">
    <source>
        <dbReference type="PROSITE" id="PS50979"/>
    </source>
</evidence>
<comment type="function">
    <text evidence="1 12">This protein is a component of the acetyl coenzyme A carboxylase complex; first, biotin carboxylase catalyzes the carboxylation of the carrier protein and then the transcarboxylase transfers the carboxyl group to form malonyl-CoA.</text>
</comment>
<keyword evidence="9" id="KW-0460">Magnesium</keyword>
<proteinExistence type="predicted"/>
<dbReference type="Proteomes" id="UP000629963">
    <property type="component" value="Unassembled WGS sequence"/>
</dbReference>
<accession>A0ABR7J406</accession>
<dbReference type="PROSITE" id="PS50979">
    <property type="entry name" value="BC"/>
    <property type="match status" value="1"/>
</dbReference>
<evidence type="ECO:0000256" key="10">
    <source>
        <dbReference type="ARBA" id="ARBA00048600"/>
    </source>
</evidence>
<keyword evidence="12" id="KW-0443">Lipid metabolism</keyword>
<evidence type="ECO:0000256" key="5">
    <source>
        <dbReference type="ARBA" id="ARBA00022598"/>
    </source>
</evidence>
<keyword evidence="5 12" id="KW-0436">Ligase</keyword>
<dbReference type="InterPro" id="IPR005482">
    <property type="entry name" value="Biotin_COase_C"/>
</dbReference>
<evidence type="ECO:0000256" key="7">
    <source>
        <dbReference type="ARBA" id="ARBA00022741"/>
    </source>
</evidence>
<reference evidence="15 16" key="1">
    <citation type="submission" date="2020-08" db="EMBL/GenBank/DDBJ databases">
        <title>Description of novel Flavobacterium F-380 isolate.</title>
        <authorList>
            <person name="Saticioglu I.B."/>
            <person name="Duman M."/>
            <person name="Altun S."/>
        </authorList>
    </citation>
    <scope>NUCLEOTIDE SEQUENCE [LARGE SCALE GENOMIC DNA]</scope>
    <source>
        <strain evidence="15 16">F-380</strain>
    </source>
</reference>
<evidence type="ECO:0000259" key="13">
    <source>
        <dbReference type="PROSITE" id="PS50975"/>
    </source>
</evidence>
<dbReference type="EMBL" id="JACRUJ010000001">
    <property type="protein sequence ID" value="MBC5840273.1"/>
    <property type="molecule type" value="Genomic_DNA"/>
</dbReference>
<evidence type="ECO:0000256" key="1">
    <source>
        <dbReference type="ARBA" id="ARBA00003761"/>
    </source>
</evidence>
<dbReference type="PROSITE" id="PS50975">
    <property type="entry name" value="ATP_GRASP"/>
    <property type="match status" value="1"/>
</dbReference>
<dbReference type="InterPro" id="IPR011761">
    <property type="entry name" value="ATP-grasp"/>
</dbReference>
<gene>
    <name evidence="15" type="primary">accC</name>
    <name evidence="15" type="ORF">H8R23_02550</name>
</gene>
<keyword evidence="12" id="KW-0444">Lipid biosynthesis</keyword>
<dbReference type="SMART" id="SM00878">
    <property type="entry name" value="Biotin_carb_C"/>
    <property type="match status" value="1"/>
</dbReference>
<dbReference type="SUPFAM" id="SSF51246">
    <property type="entry name" value="Rudiment single hybrid motif"/>
    <property type="match status" value="1"/>
</dbReference>
<dbReference type="NCBIfam" id="TIGR00514">
    <property type="entry name" value="accC"/>
    <property type="match status" value="1"/>
</dbReference>
<comment type="caution">
    <text evidence="15">The sequence shown here is derived from an EMBL/GenBank/DDBJ whole genome shotgun (WGS) entry which is preliminary data.</text>
</comment>
<dbReference type="PANTHER" id="PTHR48095:SF2">
    <property type="entry name" value="BIOTIN CARBOXYLASE, CHLOROPLASTIC"/>
    <property type="match status" value="1"/>
</dbReference>
<evidence type="ECO:0000256" key="12">
    <source>
        <dbReference type="RuleBase" id="RU365063"/>
    </source>
</evidence>
<comment type="pathway">
    <text evidence="2 12">Lipid metabolism; malonyl-CoA biosynthesis; malonyl-CoA from acetyl-CoA: step 1/1.</text>
</comment>
<name>A0ABR7J406_9FLAO</name>
<dbReference type="Gene3D" id="3.30.470.20">
    <property type="entry name" value="ATP-grasp fold, B domain"/>
    <property type="match status" value="1"/>
</dbReference>
<keyword evidence="12" id="KW-0275">Fatty acid biosynthesis</keyword>
<comment type="subunit">
    <text evidence="3 12">Acetyl-CoA carboxylase is a heterohexamer of biotin carboxyl carrier protein, biotin carboxylase and the two subunits of carboxyl transferase in a 2:2 complex.</text>
</comment>
<keyword evidence="12" id="KW-0092">Biotin</keyword>
<keyword evidence="8 11" id="KW-0067">ATP-binding</keyword>
<sequence>MFKKILIANRGEIALRVIRTCKEMGIKTVAVYSTADAESLHVKFADEAVCIGPAPSNLSYLKMSNIIAAAEITNADAIHPGYGFLSENSKFSKICQEHGIKFIGASPEMIDRMGDKASAKSTMIEAGVPCVPGSVGILESYEQALTLSREFGFPVMLKATAGGGGKGMRAVWKEEDLLKAWEGARQESAAAFGNDGMYLEKLIEEPRHIEIQVIGDSYGKACHLSERDCSVQRRHQKLTEETPSPFMTDELRLAMGDAAVKAAEYIKYEGAGTVEFLVDKHRNFYFMEMNTRIQVEHPITEQVIDYDLIREQILVAAGVPISGKNYLPQLHAIECRINAEDPYNDFRPSPGKITTLHMPGGHGVRLDTHVYSGYTIPPNYDSMIAKLITTAQTRAEAISKMRRALDEFVIEGIKTTIPFHRQLMDDPRYIEGDYTTAFMDTFKMNDPE</sequence>
<keyword evidence="12" id="KW-0276">Fatty acid metabolism</keyword>
<dbReference type="SUPFAM" id="SSF56059">
    <property type="entry name" value="Glutathione synthetase ATP-binding domain-like"/>
    <property type="match status" value="1"/>
</dbReference>
<dbReference type="PROSITE" id="PS00867">
    <property type="entry name" value="CPSASE_2"/>
    <property type="match status" value="1"/>
</dbReference>
<keyword evidence="6" id="KW-0479">Metal-binding</keyword>
<dbReference type="InterPro" id="IPR051602">
    <property type="entry name" value="ACC_Biotin_Carboxylase"/>
</dbReference>
<keyword evidence="16" id="KW-1185">Reference proteome</keyword>
<keyword evidence="7 11" id="KW-0547">Nucleotide-binding</keyword>
<dbReference type="InterPro" id="IPR011764">
    <property type="entry name" value="Biotin_carboxylation_dom"/>
</dbReference>
<protein>
    <recommendedName>
        <fullName evidence="4 12">Biotin carboxylase</fullName>
        <ecNumber evidence="4 12">6.3.4.14</ecNumber>
    </recommendedName>
    <alternativeName>
        <fullName evidence="12">Acetyl-coenzyme A carboxylase biotin carboxylase subunit A</fullName>
    </alternativeName>
</protein>
<dbReference type="InterPro" id="IPR005481">
    <property type="entry name" value="BC-like_N"/>
</dbReference>
<dbReference type="Pfam" id="PF02785">
    <property type="entry name" value="Biotin_carb_C"/>
    <property type="match status" value="1"/>
</dbReference>
<dbReference type="SUPFAM" id="SSF52440">
    <property type="entry name" value="PreATP-grasp domain"/>
    <property type="match status" value="1"/>
</dbReference>
<evidence type="ECO:0000256" key="3">
    <source>
        <dbReference type="ARBA" id="ARBA00011750"/>
    </source>
</evidence>
<evidence type="ECO:0000313" key="16">
    <source>
        <dbReference type="Proteomes" id="UP000629963"/>
    </source>
</evidence>
<evidence type="ECO:0000256" key="4">
    <source>
        <dbReference type="ARBA" id="ARBA00013263"/>
    </source>
</evidence>
<evidence type="ECO:0000313" key="15">
    <source>
        <dbReference type="EMBL" id="MBC5840273.1"/>
    </source>
</evidence>
<dbReference type="InterPro" id="IPR011054">
    <property type="entry name" value="Rudment_hybrid_motif"/>
</dbReference>
<evidence type="ECO:0000256" key="2">
    <source>
        <dbReference type="ARBA" id="ARBA00004956"/>
    </source>
</evidence>
<comment type="catalytic activity">
    <reaction evidence="10 12">
        <text>N(6)-biotinyl-L-lysyl-[protein] + hydrogencarbonate + ATP = N(6)-carboxybiotinyl-L-lysyl-[protein] + ADP + phosphate + H(+)</text>
        <dbReference type="Rhea" id="RHEA:13501"/>
        <dbReference type="Rhea" id="RHEA-COMP:10505"/>
        <dbReference type="Rhea" id="RHEA-COMP:10506"/>
        <dbReference type="ChEBI" id="CHEBI:15378"/>
        <dbReference type="ChEBI" id="CHEBI:17544"/>
        <dbReference type="ChEBI" id="CHEBI:30616"/>
        <dbReference type="ChEBI" id="CHEBI:43474"/>
        <dbReference type="ChEBI" id="CHEBI:83144"/>
        <dbReference type="ChEBI" id="CHEBI:83145"/>
        <dbReference type="ChEBI" id="CHEBI:456216"/>
        <dbReference type="EC" id="6.3.4.14"/>
    </reaction>
</comment>
<dbReference type="InterPro" id="IPR016185">
    <property type="entry name" value="PreATP-grasp_dom_sf"/>
</dbReference>